<evidence type="ECO:0000313" key="1">
    <source>
        <dbReference type="EMBL" id="DAD66873.1"/>
    </source>
</evidence>
<proteinExistence type="predicted"/>
<dbReference type="EMBL" id="BK014664">
    <property type="protein sequence ID" value="DAD66873.1"/>
    <property type="molecule type" value="Genomic_DNA"/>
</dbReference>
<reference evidence="1" key="1">
    <citation type="journal article" date="2021" name="Proc. Natl. Acad. Sci. U.S.A.">
        <title>A Catalog of Tens of Thousands of Viruses from Human Metagenomes Reveals Hidden Associations with Chronic Diseases.</title>
        <authorList>
            <person name="Tisza M.J."/>
            <person name="Buck C.B."/>
        </authorList>
    </citation>
    <scope>NUCLEOTIDE SEQUENCE</scope>
    <source>
        <strain evidence="1">Ctv2R2</strain>
    </source>
</reference>
<accession>A0A8S5LAE6</accession>
<dbReference type="Pfam" id="PF07751">
    <property type="entry name" value="Abi_2"/>
    <property type="match status" value="1"/>
</dbReference>
<organism evidence="1">
    <name type="scientific">Siphoviridae sp. ctv2R2</name>
    <dbReference type="NCBI Taxonomy" id="2823609"/>
    <lineage>
        <taxon>Viruses</taxon>
        <taxon>Duplodnaviria</taxon>
        <taxon>Heunggongvirae</taxon>
        <taxon>Uroviricota</taxon>
        <taxon>Caudoviricetes</taxon>
    </lineage>
</organism>
<protein>
    <submittedName>
        <fullName evidence="1">Abi-like protein</fullName>
    </submittedName>
</protein>
<dbReference type="InterPro" id="IPR011664">
    <property type="entry name" value="Abi_system_AbiD/AbiF-like"/>
</dbReference>
<name>A0A8S5LAE6_9CAUD</name>
<sequence length="351" mass="40811">MTDIPFSSIDKQIEKLVSQNLIIEDTGYAKYILELFGYSNLIKSYREPYVIKTDTSIQYRSGVTFEQIHSLYMLDKNLRNSVMSAMQDLEEHIKETAASVVAETFGTNEENYLDYRNYRNKKKRKKRFTLPGILDTLKKTLDTDKNPISHYAEKYGNVPPWILFKSIYFSTIINFIDLFKKDELVKLAHKLYSDDLDMSDEELCTLMMDTLFICLDYRNTAAHGGRIYNHKCSYTLRKEKIFVNGIEPTPPGFSQLLFLLSLMDYKSPYLFLLKSLEIQINKHCGNFPQDTTYLGQILNMNIVPHNIVYVTNNSNKYHSINHCSGIKDAFEIDTEEAIEKGYVPCKRCVKK</sequence>